<sequence length="52" mass="5713">MTKSPAVIDSGCAFYKNWLGTQGLICIYMKLICLSAQFIDVALKKSTIRASI</sequence>
<evidence type="ECO:0000313" key="2">
    <source>
        <dbReference type="Proteomes" id="UP000006320"/>
    </source>
</evidence>
<dbReference type="AlphaFoldDB" id="A0AAV3V2E7"/>
<proteinExistence type="predicted"/>
<protein>
    <submittedName>
        <fullName evidence="1">Uncharacterized protein</fullName>
    </submittedName>
</protein>
<accession>A0AAV3V2E7</accession>
<organism evidence="1 2">
    <name type="scientific">Paraglaciecola chathamensis S18K6</name>
    <dbReference type="NCBI Taxonomy" id="1127672"/>
    <lineage>
        <taxon>Bacteria</taxon>
        <taxon>Pseudomonadati</taxon>
        <taxon>Pseudomonadota</taxon>
        <taxon>Gammaproteobacteria</taxon>
        <taxon>Alteromonadales</taxon>
        <taxon>Alteromonadaceae</taxon>
        <taxon>Paraglaciecola</taxon>
    </lineage>
</organism>
<evidence type="ECO:0000313" key="1">
    <source>
        <dbReference type="EMBL" id="GAC11119.1"/>
    </source>
</evidence>
<dbReference type="EMBL" id="BAEM01000040">
    <property type="protein sequence ID" value="GAC11119.1"/>
    <property type="molecule type" value="Genomic_DNA"/>
</dbReference>
<comment type="caution">
    <text evidence="1">The sequence shown here is derived from an EMBL/GenBank/DDBJ whole genome shotgun (WGS) entry which is preliminary data.</text>
</comment>
<dbReference type="Proteomes" id="UP000006320">
    <property type="component" value="Unassembled WGS sequence"/>
</dbReference>
<gene>
    <name evidence="1" type="ORF">GCHA_3178</name>
</gene>
<name>A0AAV3V2E7_9ALTE</name>
<reference evidence="1 2" key="1">
    <citation type="journal article" date="2017" name="Antonie Van Leeuwenhoek">
        <title>Rhizobium rhizosphaerae sp. nov., a novel species isolated from rice rhizosphere.</title>
        <authorList>
            <person name="Zhao J.J."/>
            <person name="Zhang J."/>
            <person name="Zhang R.J."/>
            <person name="Zhang C.W."/>
            <person name="Yin H.Q."/>
            <person name="Zhang X.X."/>
        </authorList>
    </citation>
    <scope>NUCLEOTIDE SEQUENCE [LARGE SCALE GENOMIC DNA]</scope>
    <source>
        <strain evidence="1 2">S18K6</strain>
    </source>
</reference>